<sequence length="205" mass="22140">MVRTSFMTLAVVLVLLAGLSAAASPARRPRDGDAAAPFPLLPDYMSDVRHDQTRTPSKAEVRALTLAPRRDLSQCLGDLWWGIRDSARDVVDIGASCVSETVNEVKFLWDDGRKFVAKVAAEVRDVVVRCPQSGASRCVSQLLAVVGGELKPGALLVAAAVRLFLRIGYSALFELLGCTMLPALLPFVWNTLMDLLIFGQCLLAA</sequence>
<dbReference type="Proteomes" id="UP001075354">
    <property type="component" value="Chromosome 9"/>
</dbReference>
<name>A0AAV7XJ47_9NEOP</name>
<dbReference type="EMBL" id="JAPTSV010000009">
    <property type="protein sequence ID" value="KAJ1524425.1"/>
    <property type="molecule type" value="Genomic_DNA"/>
</dbReference>
<dbReference type="AlphaFoldDB" id="A0AAV7XJ47"/>
<feature type="chain" id="PRO_5043597075" evidence="1">
    <location>
        <begin position="23"/>
        <end position="205"/>
    </location>
</feature>
<keyword evidence="3" id="KW-1185">Reference proteome</keyword>
<comment type="caution">
    <text evidence="2">The sequence shown here is derived from an EMBL/GenBank/DDBJ whole genome shotgun (WGS) entry which is preliminary data.</text>
</comment>
<protein>
    <submittedName>
        <fullName evidence="2">Uncharacterized protein</fullName>
    </submittedName>
</protein>
<evidence type="ECO:0000313" key="2">
    <source>
        <dbReference type="EMBL" id="KAJ1524425.1"/>
    </source>
</evidence>
<keyword evidence="1" id="KW-0732">Signal</keyword>
<evidence type="ECO:0000313" key="3">
    <source>
        <dbReference type="Proteomes" id="UP001075354"/>
    </source>
</evidence>
<organism evidence="2 3">
    <name type="scientific">Megalurothrips usitatus</name>
    <name type="common">bean blossom thrips</name>
    <dbReference type="NCBI Taxonomy" id="439358"/>
    <lineage>
        <taxon>Eukaryota</taxon>
        <taxon>Metazoa</taxon>
        <taxon>Ecdysozoa</taxon>
        <taxon>Arthropoda</taxon>
        <taxon>Hexapoda</taxon>
        <taxon>Insecta</taxon>
        <taxon>Pterygota</taxon>
        <taxon>Neoptera</taxon>
        <taxon>Paraneoptera</taxon>
        <taxon>Thysanoptera</taxon>
        <taxon>Terebrantia</taxon>
        <taxon>Thripoidea</taxon>
        <taxon>Thripidae</taxon>
        <taxon>Megalurothrips</taxon>
    </lineage>
</organism>
<evidence type="ECO:0000256" key="1">
    <source>
        <dbReference type="SAM" id="SignalP"/>
    </source>
</evidence>
<gene>
    <name evidence="2" type="ORF">ONE63_010923</name>
</gene>
<reference evidence="2" key="1">
    <citation type="submission" date="2022-12" db="EMBL/GenBank/DDBJ databases">
        <title>Chromosome-level genome assembly of the bean flower thrips Megalurothrips usitatus.</title>
        <authorList>
            <person name="Ma L."/>
            <person name="Liu Q."/>
            <person name="Li H."/>
            <person name="Cai W."/>
        </authorList>
    </citation>
    <scope>NUCLEOTIDE SEQUENCE</scope>
    <source>
        <strain evidence="2">Cailab_2022a</strain>
    </source>
</reference>
<feature type="signal peptide" evidence="1">
    <location>
        <begin position="1"/>
        <end position="22"/>
    </location>
</feature>
<accession>A0AAV7XJ47</accession>
<proteinExistence type="predicted"/>